<name>A0A6F8SW07_9GAMM</name>
<sequence>MIDAIVFVEDFTSFVGYLDANKPEALARDEEGNMTMPPVVVGFSRTPAAMKGNSLGAYCRFTDEQAAEWRNTPGVEILAEEIYTGKGTSDRVYQQIWDDPTKLAKYDTIWDRVWTFEDPETGETHTVEQPKFGMIAEEEFTS</sequence>
<accession>A0A6F8SW07</accession>
<dbReference type="Proteomes" id="UP000503197">
    <property type="component" value="Chromosome"/>
</dbReference>
<reference evidence="1 2" key="1">
    <citation type="submission" date="2020-02" db="EMBL/GenBank/DDBJ databases">
        <title>Complete Genome Sequence of Halomonas meridiana strain BAA-801, Isolated from Deep Sea Thermal Vent.</title>
        <authorList>
            <person name="Takahashi Y."/>
            <person name="Takahashi H."/>
            <person name="Galipon J."/>
            <person name="Arakawa K."/>
        </authorList>
    </citation>
    <scope>NUCLEOTIDE SEQUENCE [LARGE SCALE GENOMIC DNA]</scope>
    <source>
        <strain evidence="1 2">Slthf1</strain>
    </source>
</reference>
<evidence type="ECO:0000313" key="1">
    <source>
        <dbReference type="EMBL" id="BCA91886.1"/>
    </source>
</evidence>
<dbReference type="RefSeq" id="WP_172416166.1">
    <property type="nucleotide sequence ID" value="NZ_AP022821.1"/>
</dbReference>
<dbReference type="EMBL" id="AP022821">
    <property type="protein sequence ID" value="BCA91886.1"/>
    <property type="molecule type" value="Genomic_DNA"/>
</dbReference>
<gene>
    <name evidence="1" type="ORF">HMSLTHF_16610</name>
</gene>
<evidence type="ECO:0000313" key="2">
    <source>
        <dbReference type="Proteomes" id="UP000503197"/>
    </source>
</evidence>
<protein>
    <submittedName>
        <fullName evidence="1">Uncharacterized protein</fullName>
    </submittedName>
</protein>
<dbReference type="AlphaFoldDB" id="A0A6F8SW07"/>
<organism evidence="1 2">
    <name type="scientific">Vreelandella aquamarina</name>
    <dbReference type="NCBI Taxonomy" id="77097"/>
    <lineage>
        <taxon>Bacteria</taxon>
        <taxon>Pseudomonadati</taxon>
        <taxon>Pseudomonadota</taxon>
        <taxon>Gammaproteobacteria</taxon>
        <taxon>Oceanospirillales</taxon>
        <taxon>Halomonadaceae</taxon>
        <taxon>Vreelandella</taxon>
    </lineage>
</organism>
<proteinExistence type="predicted"/>